<accession>A0A086XS54</accession>
<dbReference type="Pfam" id="PF07370">
    <property type="entry name" value="DUF1489"/>
    <property type="match status" value="1"/>
</dbReference>
<protein>
    <submittedName>
        <fullName evidence="1">Lysophospholipase</fullName>
    </submittedName>
</protein>
<comment type="caution">
    <text evidence="1">The sequence shown here is derived from an EMBL/GenBank/DDBJ whole genome shotgun (WGS) entry which is preliminary data.</text>
</comment>
<dbReference type="Proteomes" id="UP000028824">
    <property type="component" value="Unassembled WGS sequence"/>
</dbReference>
<gene>
    <name evidence="1" type="ORF">CG50_07605</name>
</gene>
<reference evidence="1 2" key="1">
    <citation type="submission" date="2014-03" db="EMBL/GenBank/DDBJ databases">
        <title>Genome of Paenirhodobacter enshiensis DW2-9.</title>
        <authorList>
            <person name="Wang D."/>
            <person name="Wang G."/>
        </authorList>
    </citation>
    <scope>NUCLEOTIDE SEQUENCE [LARGE SCALE GENOMIC DNA]</scope>
    <source>
        <strain evidence="1 2">DW2-9</strain>
    </source>
</reference>
<dbReference type="EMBL" id="JFZB01000033">
    <property type="protein sequence ID" value="KFI24854.1"/>
    <property type="molecule type" value="Genomic_DNA"/>
</dbReference>
<dbReference type="AlphaFoldDB" id="A0A086XS54"/>
<proteinExistence type="predicted"/>
<sequence>MRNRNPGGHMIHLVKLCVGAEGVDDLIDWQRLHFGDGPARHLTRMWPKREAEILDGGSLYWVFKGLVLARQRIVSLDESIGDDGIRRCAIGLDREVVLTEAQPRRPFQGWRYLDPDAAPADLRRGEAASARTKEAPLPRALQAALAEIGLR</sequence>
<dbReference type="PIRSF" id="PIRSF032025">
    <property type="entry name" value="UCP032025"/>
    <property type="match status" value="1"/>
</dbReference>
<evidence type="ECO:0000313" key="1">
    <source>
        <dbReference type="EMBL" id="KFI24854.1"/>
    </source>
</evidence>
<keyword evidence="2" id="KW-1185">Reference proteome</keyword>
<dbReference type="STRING" id="1105367.CG50_07605"/>
<name>A0A086XS54_9RHOB</name>
<organism evidence="1 2">
    <name type="scientific">Paenirhodobacter enshiensis</name>
    <dbReference type="NCBI Taxonomy" id="1105367"/>
    <lineage>
        <taxon>Bacteria</taxon>
        <taxon>Pseudomonadati</taxon>
        <taxon>Pseudomonadota</taxon>
        <taxon>Alphaproteobacteria</taxon>
        <taxon>Rhodobacterales</taxon>
        <taxon>Rhodobacter group</taxon>
        <taxon>Paenirhodobacter</taxon>
    </lineage>
</organism>
<dbReference type="eggNOG" id="COG5458">
    <property type="taxonomic scope" value="Bacteria"/>
</dbReference>
<evidence type="ECO:0000313" key="2">
    <source>
        <dbReference type="Proteomes" id="UP000028824"/>
    </source>
</evidence>
<dbReference type="InterPro" id="IPR008320">
    <property type="entry name" value="UCP032025"/>
</dbReference>